<dbReference type="CDD" id="cd11287">
    <property type="entry name" value="Sec23_C"/>
    <property type="match status" value="1"/>
</dbReference>
<evidence type="ECO:0000256" key="2">
    <source>
        <dbReference type="ARBA" id="ARBA00022723"/>
    </source>
</evidence>
<dbReference type="PANTHER" id="PTHR11141:SF2">
    <property type="entry name" value="PROTEIN TRANSPORT PROTEIN SEC23 C"/>
    <property type="match status" value="1"/>
</dbReference>
<dbReference type="GO" id="GO:0008270">
    <property type="term" value="F:zinc ion binding"/>
    <property type="evidence" value="ECO:0007669"/>
    <property type="project" value="InterPro"/>
</dbReference>
<dbReference type="Pfam" id="PF00626">
    <property type="entry name" value="Gelsolin"/>
    <property type="match status" value="1"/>
</dbReference>
<dbReference type="FunFam" id="3.40.20.10:FF:000014">
    <property type="entry name" value="Protein transport protein SEC23"/>
    <property type="match status" value="1"/>
</dbReference>
<dbReference type="InterPro" id="IPR006895">
    <property type="entry name" value="Znf_Sec23_Sec24"/>
</dbReference>
<dbReference type="FunFam" id="1.20.120.730:FF:000005">
    <property type="entry name" value="Protein transport protein SEC23"/>
    <property type="match status" value="1"/>
</dbReference>
<dbReference type="Pfam" id="PF04815">
    <property type="entry name" value="Sec23_helical"/>
    <property type="match status" value="1"/>
</dbReference>
<dbReference type="Pfam" id="PF04811">
    <property type="entry name" value="Sec23_trunk"/>
    <property type="match status" value="1"/>
</dbReference>
<evidence type="ECO:0000256" key="5">
    <source>
        <dbReference type="ARBA" id="ARBA00022892"/>
    </source>
</evidence>
<keyword evidence="6 10" id="KW-0653">Protein transport</keyword>
<evidence type="ECO:0000256" key="10">
    <source>
        <dbReference type="RuleBase" id="RU365030"/>
    </source>
</evidence>
<reference evidence="16" key="1">
    <citation type="journal article" date="2021" name="Front. Plant Sci.">
        <title>Chromosome-Scale Genome Assembly for Chinese Sour Jujube and Insights Into Its Genome Evolution and Domestication Signature.</title>
        <authorList>
            <person name="Shen L.-Y."/>
            <person name="Luo H."/>
            <person name="Wang X.-L."/>
            <person name="Wang X.-M."/>
            <person name="Qiu X.-J."/>
            <person name="Liu H."/>
            <person name="Zhou S.-S."/>
            <person name="Jia K.-H."/>
            <person name="Nie S."/>
            <person name="Bao Y.-T."/>
            <person name="Zhang R.-G."/>
            <person name="Yun Q.-Z."/>
            <person name="Chai Y.-H."/>
            <person name="Lu J.-Y."/>
            <person name="Li Y."/>
            <person name="Zhao S.-W."/>
            <person name="Mao J.-F."/>
            <person name="Jia S.-G."/>
            <person name="Mao Y.-M."/>
        </authorList>
    </citation>
    <scope>NUCLEOTIDE SEQUENCE</scope>
    <source>
        <strain evidence="16">AT0</strain>
        <tissue evidence="16">Leaf</tissue>
    </source>
</reference>
<keyword evidence="4 10" id="KW-0862">Zinc</keyword>
<evidence type="ECO:0000256" key="7">
    <source>
        <dbReference type="ARBA" id="ARBA00023136"/>
    </source>
</evidence>
<dbReference type="SUPFAM" id="SSF81811">
    <property type="entry name" value="Helical domain of Sec23/24"/>
    <property type="match status" value="1"/>
</dbReference>
<dbReference type="InterPro" id="IPR037364">
    <property type="entry name" value="Sec23"/>
</dbReference>
<evidence type="ECO:0000259" key="11">
    <source>
        <dbReference type="Pfam" id="PF00626"/>
    </source>
</evidence>
<feature type="domain" description="Zinc finger Sec23/Sec24-type" evidence="12">
    <location>
        <begin position="54"/>
        <end position="92"/>
    </location>
</feature>
<dbReference type="Gene3D" id="3.40.50.410">
    <property type="entry name" value="von Willebrand factor, type A domain"/>
    <property type="match status" value="1"/>
</dbReference>
<dbReference type="EMBL" id="JAEACU010000006">
    <property type="protein sequence ID" value="KAH7525246.1"/>
    <property type="molecule type" value="Genomic_DNA"/>
</dbReference>
<dbReference type="Gene3D" id="3.40.20.10">
    <property type="entry name" value="Severin"/>
    <property type="match status" value="1"/>
</dbReference>
<dbReference type="InterPro" id="IPR036175">
    <property type="entry name" value="Sec23/24_helical_dom_sf"/>
</dbReference>
<name>A0A978VBG1_ZIZJJ</name>
<dbReference type="InterPro" id="IPR012990">
    <property type="entry name" value="Beta-sandwich_Sec23_24"/>
</dbReference>
<evidence type="ECO:0000259" key="14">
    <source>
        <dbReference type="Pfam" id="PF04815"/>
    </source>
</evidence>
<protein>
    <recommendedName>
        <fullName evidence="10">Protein transport protein SEC23</fullName>
    </recommendedName>
</protein>
<dbReference type="InterPro" id="IPR029006">
    <property type="entry name" value="ADF-H/Gelsolin-like_dom_sf"/>
</dbReference>
<dbReference type="InterPro" id="IPR037550">
    <property type="entry name" value="Sec23_C"/>
</dbReference>
<dbReference type="FunFam" id="2.60.40.1670:FF:000006">
    <property type="entry name" value="Protein transport protein SEC23"/>
    <property type="match status" value="1"/>
</dbReference>
<dbReference type="GO" id="GO:0006886">
    <property type="term" value="P:intracellular protein transport"/>
    <property type="evidence" value="ECO:0007669"/>
    <property type="project" value="InterPro"/>
</dbReference>
<organism evidence="16 17">
    <name type="scientific">Ziziphus jujuba var. spinosa</name>
    <dbReference type="NCBI Taxonomy" id="714518"/>
    <lineage>
        <taxon>Eukaryota</taxon>
        <taxon>Viridiplantae</taxon>
        <taxon>Streptophyta</taxon>
        <taxon>Embryophyta</taxon>
        <taxon>Tracheophyta</taxon>
        <taxon>Spermatophyta</taxon>
        <taxon>Magnoliopsida</taxon>
        <taxon>eudicotyledons</taxon>
        <taxon>Gunneridae</taxon>
        <taxon>Pentapetalae</taxon>
        <taxon>rosids</taxon>
        <taxon>fabids</taxon>
        <taxon>Rosales</taxon>
        <taxon>Rhamnaceae</taxon>
        <taxon>Paliureae</taxon>
        <taxon>Ziziphus</taxon>
    </lineage>
</organism>
<dbReference type="GO" id="GO:0070971">
    <property type="term" value="C:endoplasmic reticulum exit site"/>
    <property type="evidence" value="ECO:0007669"/>
    <property type="project" value="TreeGrafter"/>
</dbReference>
<dbReference type="InterPro" id="IPR036180">
    <property type="entry name" value="Gelsolin-like_dom_sf"/>
</dbReference>
<evidence type="ECO:0000259" key="15">
    <source>
        <dbReference type="Pfam" id="PF08033"/>
    </source>
</evidence>
<dbReference type="Pfam" id="PF08033">
    <property type="entry name" value="Sec23_BS"/>
    <property type="match status" value="1"/>
</dbReference>
<keyword evidence="3 10" id="KW-0256">Endoplasmic reticulum</keyword>
<keyword evidence="5 10" id="KW-0931">ER-Golgi transport</keyword>
<dbReference type="InterPro" id="IPR036465">
    <property type="entry name" value="vWFA_dom_sf"/>
</dbReference>
<dbReference type="FunFam" id="2.30.30.380:FF:000001">
    <property type="entry name" value="Protein transport protein SEC23"/>
    <property type="match status" value="1"/>
</dbReference>
<dbReference type="InterPro" id="IPR006900">
    <property type="entry name" value="Sec23/24_helical_dom"/>
</dbReference>
<evidence type="ECO:0000313" key="16">
    <source>
        <dbReference type="EMBL" id="KAH7525246.1"/>
    </source>
</evidence>
<dbReference type="SUPFAM" id="SSF81995">
    <property type="entry name" value="beta-sandwich domain of Sec23/24"/>
    <property type="match status" value="1"/>
</dbReference>
<dbReference type="Gene3D" id="2.60.40.1670">
    <property type="entry name" value="beta-sandwich domain of Sec23/24"/>
    <property type="match status" value="1"/>
</dbReference>
<evidence type="ECO:0000259" key="13">
    <source>
        <dbReference type="Pfam" id="PF04811"/>
    </source>
</evidence>
<comment type="subcellular location">
    <subcellularLocation>
        <location evidence="10">Cytoplasmic vesicle</location>
        <location evidence="10">COPII-coated vesicle membrane</location>
        <topology evidence="10">Peripheral membrane protein</topology>
        <orientation evidence="10">Cytoplasmic side</orientation>
    </subcellularLocation>
    <subcellularLocation>
        <location evidence="10">Endoplasmic reticulum membrane</location>
        <topology evidence="10">Peripheral membrane protein</topology>
        <orientation evidence="10">Cytoplasmic side</orientation>
    </subcellularLocation>
</comment>
<dbReference type="PANTHER" id="PTHR11141">
    <property type="entry name" value="PROTEIN TRANSPORT PROTEIN SEC23"/>
    <property type="match status" value="1"/>
</dbReference>
<feature type="domain" description="Sec23/Sec24 helical" evidence="14">
    <location>
        <begin position="513"/>
        <end position="611"/>
    </location>
</feature>
<comment type="function">
    <text evidence="9 10">Component of the coat protein complex II (COPII) which promotes the formation of transport vesicles from the endoplasmic reticulum (ER). The coat has two main functions, the physical deformation of the endoplasmic reticulum membrane into vesicles and the selection of cargo molecules.</text>
</comment>
<accession>A0A978VBG1</accession>
<evidence type="ECO:0000256" key="1">
    <source>
        <dbReference type="ARBA" id="ARBA00022448"/>
    </source>
</evidence>
<evidence type="ECO:0000256" key="8">
    <source>
        <dbReference type="ARBA" id="ARBA00023329"/>
    </source>
</evidence>
<feature type="domain" description="Sec23/Sec24 beta-sandwich" evidence="15">
    <location>
        <begin position="402"/>
        <end position="506"/>
    </location>
</feature>
<comment type="similarity">
    <text evidence="10">Belongs to the SEC23/SEC24 family. SEC23 subfamily.</text>
</comment>
<keyword evidence="10" id="KW-0963">Cytoplasm</keyword>
<dbReference type="SUPFAM" id="SSF53300">
    <property type="entry name" value="vWA-like"/>
    <property type="match status" value="1"/>
</dbReference>
<evidence type="ECO:0000313" key="17">
    <source>
        <dbReference type="Proteomes" id="UP000813462"/>
    </source>
</evidence>
<evidence type="ECO:0000256" key="3">
    <source>
        <dbReference type="ARBA" id="ARBA00022824"/>
    </source>
</evidence>
<dbReference type="FunFam" id="3.40.50.410:FF:000008">
    <property type="entry name" value="Protein transport protein SEC23"/>
    <property type="match status" value="1"/>
</dbReference>
<sequence>MAEFLDLEAQDGVRMPWNVVPGTKQEATGCVVPVAAIYSPIKPFPNMPVLPYSPLRCRTCRSVLNPFSIVDFVAKIWICPFCFQRNHFPPHYNSISDDNLPAELFPQYTTIEYEEKASSSTPSVPPVFMFVVDTCIIEEEMAFLKSALSQALDLLPDHSLVGLITFGTYVQVHELGFGQIAKTYVFKGSKDYSKDQLLEHMNFFLKKPKPPTGVIAGARDGLSAESIARFLLPASECEFALNSVLEELQKDPWPVPADQRAARCTSTALSIAASLLGACVPGSGARIMAFVGGPSTEGPGAIVSKSLSEPIRSHKDLDKDSALHFHKAVKFYEGLSKQLVHQGHVLDLFACALDQVGIAELKVAIERTGGLVVLAESFGHSVFKESLKRVFQSGDHDLGLSSNGIFEINCSKDIKVQGIIGPCASLEKKGPLVSDTVTGQGNTSAWKMCGLDKATSLCLIFEIVKKEIPDATIPAASNQFYFQFLTYYQHQSGQMRLRVTTFSRRWDLIAGFDQEAAAVVMARLVSFKMETEAEFDPIRWLDKALIHLCSRFGDYQKDAPSSFSLSPRFSIFPQFVFHLRRSQFVQVFNNSPDETAYFRMILDRENVANSVVMIQPSLISYSFHSGPEPALLDVAAIAADRILLLDSYFTIVIFHGSTIAQWRKAGYHNLPEHQAFAQLLQAPADDADGITKERFPVPRLVVCDQHGSQARFLLAKLNPSATYNNEAPLPGGDVIFTDDVSFEVFLDHLQRLAVQ</sequence>
<dbReference type="GO" id="GO:0005789">
    <property type="term" value="C:endoplasmic reticulum membrane"/>
    <property type="evidence" value="ECO:0007669"/>
    <property type="project" value="UniProtKB-SubCell"/>
</dbReference>
<feature type="domain" description="Gelsolin-like" evidence="11">
    <location>
        <begin position="626"/>
        <end position="713"/>
    </location>
</feature>
<comment type="caution">
    <text evidence="16">The sequence shown here is derived from an EMBL/GenBank/DDBJ whole genome shotgun (WGS) entry which is preliminary data.</text>
</comment>
<dbReference type="GO" id="GO:0005096">
    <property type="term" value="F:GTPase activator activity"/>
    <property type="evidence" value="ECO:0007669"/>
    <property type="project" value="TreeGrafter"/>
</dbReference>
<keyword evidence="8 10" id="KW-0968">Cytoplasmic vesicle</keyword>
<dbReference type="Gene3D" id="1.20.120.730">
    <property type="entry name" value="Sec23/Sec24 helical domain"/>
    <property type="match status" value="1"/>
</dbReference>
<keyword evidence="7 10" id="KW-0472">Membrane</keyword>
<dbReference type="InterPro" id="IPR007123">
    <property type="entry name" value="Gelsolin-like_dom"/>
</dbReference>
<dbReference type="Gene3D" id="2.30.30.380">
    <property type="entry name" value="Zn-finger domain of Sec23/24"/>
    <property type="match status" value="1"/>
</dbReference>
<feature type="domain" description="Sec23/Sec24 trunk" evidence="13">
    <location>
        <begin position="124"/>
        <end position="391"/>
    </location>
</feature>
<dbReference type="Pfam" id="PF04810">
    <property type="entry name" value="zf-Sec23_Sec24"/>
    <property type="match status" value="1"/>
</dbReference>
<evidence type="ECO:0000259" key="12">
    <source>
        <dbReference type="Pfam" id="PF04810"/>
    </source>
</evidence>
<dbReference type="InterPro" id="IPR036174">
    <property type="entry name" value="Znf_Sec23_Sec24_sf"/>
</dbReference>
<gene>
    <name evidence="16" type="ORF">FEM48_Zijuj06G0204700</name>
</gene>
<proteinExistence type="inferred from homology"/>
<evidence type="ECO:0000256" key="9">
    <source>
        <dbReference type="ARBA" id="ARBA00025471"/>
    </source>
</evidence>
<evidence type="ECO:0000256" key="6">
    <source>
        <dbReference type="ARBA" id="ARBA00022927"/>
    </source>
</evidence>
<dbReference type="AlphaFoldDB" id="A0A978VBG1"/>
<keyword evidence="1 10" id="KW-0813">Transport</keyword>
<dbReference type="Proteomes" id="UP000813462">
    <property type="component" value="Unassembled WGS sequence"/>
</dbReference>
<keyword evidence="2 10" id="KW-0479">Metal-binding</keyword>
<evidence type="ECO:0000256" key="4">
    <source>
        <dbReference type="ARBA" id="ARBA00022833"/>
    </source>
</evidence>
<dbReference type="SUPFAM" id="SSF82754">
    <property type="entry name" value="C-terminal, gelsolin-like domain of Sec23/24"/>
    <property type="match status" value="1"/>
</dbReference>
<dbReference type="GO" id="GO:0090110">
    <property type="term" value="P:COPII-coated vesicle cargo loading"/>
    <property type="evidence" value="ECO:0007669"/>
    <property type="project" value="TreeGrafter"/>
</dbReference>
<dbReference type="GO" id="GO:0030127">
    <property type="term" value="C:COPII vesicle coat"/>
    <property type="evidence" value="ECO:0007669"/>
    <property type="project" value="InterPro"/>
</dbReference>
<dbReference type="SUPFAM" id="SSF82919">
    <property type="entry name" value="Zn-finger domain of Sec23/24"/>
    <property type="match status" value="1"/>
</dbReference>
<dbReference type="InterPro" id="IPR006896">
    <property type="entry name" value="Sec23/24_trunk_dom"/>
</dbReference>